<dbReference type="InterPro" id="IPR013320">
    <property type="entry name" value="ConA-like_dom_sf"/>
</dbReference>
<protein>
    <submittedName>
        <fullName evidence="4">Concanavalin A-like lectin/glucanase domain-containing protein</fullName>
    </submittedName>
</protein>
<dbReference type="AlphaFoldDB" id="A0A6A5Z387"/>
<evidence type="ECO:0000313" key="5">
    <source>
        <dbReference type="Proteomes" id="UP000799770"/>
    </source>
</evidence>
<feature type="chain" id="PRO_5025684085" evidence="2">
    <location>
        <begin position="23"/>
        <end position="344"/>
    </location>
</feature>
<gene>
    <name evidence="4" type="ORF">BDV96DRAFT_614184</name>
</gene>
<reference evidence="4" key="1">
    <citation type="journal article" date="2020" name="Stud. Mycol.">
        <title>101 Dothideomycetes genomes: a test case for predicting lifestyles and emergence of pathogens.</title>
        <authorList>
            <person name="Haridas S."/>
            <person name="Albert R."/>
            <person name="Binder M."/>
            <person name="Bloem J."/>
            <person name="Labutti K."/>
            <person name="Salamov A."/>
            <person name="Andreopoulos B."/>
            <person name="Baker S."/>
            <person name="Barry K."/>
            <person name="Bills G."/>
            <person name="Bluhm B."/>
            <person name="Cannon C."/>
            <person name="Castanera R."/>
            <person name="Culley D."/>
            <person name="Daum C."/>
            <person name="Ezra D."/>
            <person name="Gonzalez J."/>
            <person name="Henrissat B."/>
            <person name="Kuo A."/>
            <person name="Liang C."/>
            <person name="Lipzen A."/>
            <person name="Lutzoni F."/>
            <person name="Magnuson J."/>
            <person name="Mondo S."/>
            <person name="Nolan M."/>
            <person name="Ohm R."/>
            <person name="Pangilinan J."/>
            <person name="Park H.-J."/>
            <person name="Ramirez L."/>
            <person name="Alfaro M."/>
            <person name="Sun H."/>
            <person name="Tritt A."/>
            <person name="Yoshinaga Y."/>
            <person name="Zwiers L.-H."/>
            <person name="Turgeon B."/>
            <person name="Goodwin S."/>
            <person name="Spatafora J."/>
            <person name="Crous P."/>
            <person name="Grigoriev I."/>
        </authorList>
    </citation>
    <scope>NUCLEOTIDE SEQUENCE</scope>
    <source>
        <strain evidence="4">CBS 627.86</strain>
    </source>
</reference>
<dbReference type="OrthoDB" id="4388755at2759"/>
<dbReference type="PANTHER" id="PTHR38121:SF4">
    <property type="entry name" value="GH16 DOMAIN-CONTAINING PROTEIN-RELATED"/>
    <property type="match status" value="1"/>
</dbReference>
<proteinExistence type="predicted"/>
<evidence type="ECO:0000256" key="1">
    <source>
        <dbReference type="SAM" id="MobiDB-lite"/>
    </source>
</evidence>
<evidence type="ECO:0000256" key="2">
    <source>
        <dbReference type="SAM" id="SignalP"/>
    </source>
</evidence>
<dbReference type="GO" id="GO:0005975">
    <property type="term" value="P:carbohydrate metabolic process"/>
    <property type="evidence" value="ECO:0007669"/>
    <property type="project" value="InterPro"/>
</dbReference>
<sequence length="344" mass="38098">MRSDELLYLVTTISLISVHVAAECTRFSTNGSTAGNYDFYRFYDFRNIQSSSNNIPAVAEPKGQSEVFSAAPWRSGWDARSWFRPASKAQNLDMQYTPTEIFISNSTEPSREFSTYLTLHTTRLANGTQLAAELDYSEHNVTYASIRMLGRVRGASGAVAGFFIYHNDTTESDIEILTKDPSTRVHFSNQPTTEPDNDTPIPGSTFNESLATHQSTSAWNVYRLDWVPGRSAWYLNGAQLANTEVNVPDTATMVIMSLWSNGGNFSGQMNTGDEAWFDVKWVELLFNTTTTPDTRGGGRVCSADSPSGPPIPGVESYASPRPGSRITRACFWWLIGMVSILIVQ</sequence>
<dbReference type="PANTHER" id="PTHR38121">
    <property type="entry name" value="GH16 DOMAIN-CONTAINING PROTEIN"/>
    <property type="match status" value="1"/>
</dbReference>
<organism evidence="4 5">
    <name type="scientific">Lophiotrema nucula</name>
    <dbReference type="NCBI Taxonomy" id="690887"/>
    <lineage>
        <taxon>Eukaryota</taxon>
        <taxon>Fungi</taxon>
        <taxon>Dikarya</taxon>
        <taxon>Ascomycota</taxon>
        <taxon>Pezizomycotina</taxon>
        <taxon>Dothideomycetes</taxon>
        <taxon>Pleosporomycetidae</taxon>
        <taxon>Pleosporales</taxon>
        <taxon>Lophiotremataceae</taxon>
        <taxon>Lophiotrema</taxon>
    </lineage>
</organism>
<dbReference type="PROSITE" id="PS51762">
    <property type="entry name" value="GH16_2"/>
    <property type="match status" value="1"/>
</dbReference>
<feature type="domain" description="GH16" evidence="3">
    <location>
        <begin position="50"/>
        <end position="290"/>
    </location>
</feature>
<feature type="signal peptide" evidence="2">
    <location>
        <begin position="1"/>
        <end position="22"/>
    </location>
</feature>
<dbReference type="GO" id="GO:0004553">
    <property type="term" value="F:hydrolase activity, hydrolyzing O-glycosyl compounds"/>
    <property type="evidence" value="ECO:0007669"/>
    <property type="project" value="InterPro"/>
</dbReference>
<dbReference type="Proteomes" id="UP000799770">
    <property type="component" value="Unassembled WGS sequence"/>
</dbReference>
<keyword evidence="5" id="KW-1185">Reference proteome</keyword>
<evidence type="ECO:0000259" key="3">
    <source>
        <dbReference type="PROSITE" id="PS51762"/>
    </source>
</evidence>
<keyword evidence="4" id="KW-0430">Lectin</keyword>
<dbReference type="Pfam" id="PF00722">
    <property type="entry name" value="Glyco_hydro_16"/>
    <property type="match status" value="1"/>
</dbReference>
<dbReference type="GO" id="GO:0030246">
    <property type="term" value="F:carbohydrate binding"/>
    <property type="evidence" value="ECO:0007669"/>
    <property type="project" value="UniProtKB-KW"/>
</dbReference>
<dbReference type="CDD" id="cd00413">
    <property type="entry name" value="Glyco_hydrolase_16"/>
    <property type="match status" value="1"/>
</dbReference>
<evidence type="ECO:0000313" key="4">
    <source>
        <dbReference type="EMBL" id="KAF2112781.1"/>
    </source>
</evidence>
<dbReference type="InterPro" id="IPR000757">
    <property type="entry name" value="Beta-glucanase-like"/>
</dbReference>
<keyword evidence="2" id="KW-0732">Signal</keyword>
<name>A0A6A5Z387_9PLEO</name>
<feature type="region of interest" description="Disordered" evidence="1">
    <location>
        <begin position="295"/>
        <end position="318"/>
    </location>
</feature>
<accession>A0A6A5Z387</accession>
<dbReference type="Gene3D" id="2.60.120.200">
    <property type="match status" value="1"/>
</dbReference>
<dbReference type="SUPFAM" id="SSF49899">
    <property type="entry name" value="Concanavalin A-like lectins/glucanases"/>
    <property type="match status" value="1"/>
</dbReference>
<dbReference type="EMBL" id="ML977330">
    <property type="protein sequence ID" value="KAF2112781.1"/>
    <property type="molecule type" value="Genomic_DNA"/>
</dbReference>